<dbReference type="PANTHER" id="PTHR31689:SF0">
    <property type="entry name" value="DIAMINOPIMELATE EPIMERASE"/>
    <property type="match status" value="1"/>
</dbReference>
<feature type="transmembrane region" description="Helical" evidence="3">
    <location>
        <begin position="199"/>
        <end position="222"/>
    </location>
</feature>
<dbReference type="GO" id="GO:0005829">
    <property type="term" value="C:cytosol"/>
    <property type="evidence" value="ECO:0007669"/>
    <property type="project" value="TreeGrafter"/>
</dbReference>
<dbReference type="GO" id="GO:0009089">
    <property type="term" value="P:lysine biosynthetic process via diaminopimelate"/>
    <property type="evidence" value="ECO:0007669"/>
    <property type="project" value="InterPro"/>
</dbReference>
<name>A0A974X773_9PROT</name>
<dbReference type="InterPro" id="IPR001653">
    <property type="entry name" value="DAP_epimerase_DapF"/>
</dbReference>
<dbReference type="GO" id="GO:0008837">
    <property type="term" value="F:diaminopimelate epimerase activity"/>
    <property type="evidence" value="ECO:0007669"/>
    <property type="project" value="InterPro"/>
</dbReference>
<comment type="similarity">
    <text evidence="1">Belongs to the diaminopimelate epimerase family.</text>
</comment>
<dbReference type="EMBL" id="CP071410">
    <property type="protein sequence ID" value="QSW37857.1"/>
    <property type="molecule type" value="Genomic_DNA"/>
</dbReference>
<organism evidence="4 5">
    <name type="scientific">Candidatus Vidania fulgoroideorum</name>
    <dbReference type="NCBI Taxonomy" id="881286"/>
    <lineage>
        <taxon>Bacteria</taxon>
        <taxon>Pseudomonadati</taxon>
        <taxon>Pseudomonadota</taxon>
        <taxon>Betaproteobacteria</taxon>
        <taxon>Candidatus Vidania</taxon>
    </lineage>
</organism>
<feature type="transmembrane region" description="Helical" evidence="3">
    <location>
        <begin position="167"/>
        <end position="187"/>
    </location>
</feature>
<reference evidence="4" key="2">
    <citation type="submission" date="2021-03" db="EMBL/GenBank/DDBJ databases">
        <title>Alternative transmission patterns in independently acquired nutritional co-symbionts of Dictyopharidae planthoppers.</title>
        <authorList>
            <person name="Michalik A."/>
            <person name="Lukasik P."/>
        </authorList>
    </citation>
    <scope>NUCLEOTIDE SEQUENCE</scope>
    <source>
        <strain evidence="4">DICMUL</strain>
    </source>
</reference>
<dbReference type="AlphaFoldDB" id="A0A974X773"/>
<evidence type="ECO:0000256" key="1">
    <source>
        <dbReference type="ARBA" id="ARBA00010219"/>
    </source>
</evidence>
<sequence length="267" mass="30958">MNSYGNDFVITKDKYITINKFADRNQCIGYDQQICFKYLCKNIFACYILNADNTVAYNCFNGLRCVSKFVFKVTGLSKVYLLTRLGCYKFAVSDVYPDKIVSFLRDPSIVFDESFVFSYRYMFFRTINFNMQVNFFLTTYYFTYLFIGNPHAVFLTSVSKSKLFAFYNRFLVRAIFSYGINVSFFDFRTMTVLTYERGAGFTCSCGTGTLACCIAYCFYSRVLALTVFCGRGFLMFNSYSCTSFSLLGSSVFSYVGLIKLNDYRFKR</sequence>
<dbReference type="SUPFAM" id="SSF54506">
    <property type="entry name" value="Diaminopimelate epimerase-like"/>
    <property type="match status" value="2"/>
</dbReference>
<protein>
    <submittedName>
        <fullName evidence="4">Uncharacterized protein</fullName>
    </submittedName>
</protein>
<reference evidence="4" key="1">
    <citation type="submission" date="2021-02" db="EMBL/GenBank/DDBJ databases">
        <authorList>
            <person name="Franco D."/>
        </authorList>
    </citation>
    <scope>NUCLEOTIDE SEQUENCE</scope>
    <source>
        <strain evidence="4">DICMUL</strain>
    </source>
</reference>
<dbReference type="Gene3D" id="3.10.310.10">
    <property type="entry name" value="Diaminopimelate Epimerase, Chain A, domain 1"/>
    <property type="match status" value="2"/>
</dbReference>
<evidence type="ECO:0000256" key="3">
    <source>
        <dbReference type="SAM" id="Phobius"/>
    </source>
</evidence>
<feature type="transmembrane region" description="Helical" evidence="3">
    <location>
        <begin position="234"/>
        <end position="257"/>
    </location>
</feature>
<keyword evidence="2" id="KW-0413">Isomerase</keyword>
<keyword evidence="3" id="KW-0812">Transmembrane</keyword>
<proteinExistence type="inferred from homology"/>
<accession>A0A974X773</accession>
<dbReference type="Proteomes" id="UP000663602">
    <property type="component" value="Chromosome"/>
</dbReference>
<evidence type="ECO:0000313" key="5">
    <source>
        <dbReference type="Proteomes" id="UP000663602"/>
    </source>
</evidence>
<dbReference type="PANTHER" id="PTHR31689">
    <property type="entry name" value="DIAMINOPIMELATE EPIMERASE, CHLOROPLASTIC"/>
    <property type="match status" value="1"/>
</dbReference>
<evidence type="ECO:0000313" key="4">
    <source>
        <dbReference type="EMBL" id="QSW37857.1"/>
    </source>
</evidence>
<keyword evidence="3" id="KW-1133">Transmembrane helix</keyword>
<keyword evidence="3" id="KW-0472">Membrane</keyword>
<feature type="transmembrane region" description="Helical" evidence="3">
    <location>
        <begin position="127"/>
        <end position="147"/>
    </location>
</feature>
<evidence type="ECO:0000256" key="2">
    <source>
        <dbReference type="ARBA" id="ARBA00023235"/>
    </source>
</evidence>
<gene>
    <name evidence="4" type="ORF">JSR02_00100</name>
</gene>